<proteinExistence type="inferred from homology"/>
<dbReference type="Pfam" id="PF02466">
    <property type="entry name" value="Tim17"/>
    <property type="match status" value="1"/>
</dbReference>
<evidence type="ECO:0000313" key="11">
    <source>
        <dbReference type="Proteomes" id="UP000245942"/>
    </source>
</evidence>
<evidence type="ECO:0000256" key="8">
    <source>
        <dbReference type="ARBA" id="ARBA00023136"/>
    </source>
</evidence>
<evidence type="ECO:0000313" key="10">
    <source>
        <dbReference type="EMBL" id="PWN18611.1"/>
    </source>
</evidence>
<organism evidence="10 11">
    <name type="scientific">Pseudomicrostroma glucosiphilum</name>
    <dbReference type="NCBI Taxonomy" id="1684307"/>
    <lineage>
        <taxon>Eukaryota</taxon>
        <taxon>Fungi</taxon>
        <taxon>Dikarya</taxon>
        <taxon>Basidiomycota</taxon>
        <taxon>Ustilaginomycotina</taxon>
        <taxon>Exobasidiomycetes</taxon>
        <taxon>Microstromatales</taxon>
        <taxon>Microstromatales incertae sedis</taxon>
        <taxon>Pseudomicrostroma</taxon>
    </lineage>
</organism>
<dbReference type="STRING" id="1684307.A0A316U2A4"/>
<feature type="transmembrane region" description="Helical" evidence="9">
    <location>
        <begin position="54"/>
        <end position="76"/>
    </location>
</feature>
<comment type="function">
    <text evidence="9">Essential core component of the TIM22 complex, a complex that mediates the import and insertion of multi-pass transmembrane proteins into the mitochondrial inner membrane. In the TIM22 complex, it constitutes the voltage-activated and signal-gated channel. Forms a twin-pore translocase that uses the membrane potential as external driving force in 2 voltage-dependent steps.</text>
</comment>
<dbReference type="AlphaFoldDB" id="A0A316U2A4"/>
<dbReference type="OrthoDB" id="75343at2759"/>
<dbReference type="GO" id="GO:0008320">
    <property type="term" value="F:protein transmembrane transporter activity"/>
    <property type="evidence" value="ECO:0007669"/>
    <property type="project" value="UniProtKB-UniRule"/>
</dbReference>
<dbReference type="GO" id="GO:0045039">
    <property type="term" value="P:protein insertion into mitochondrial inner membrane"/>
    <property type="evidence" value="ECO:0007669"/>
    <property type="project" value="UniProtKB-UniRule"/>
</dbReference>
<keyword evidence="11" id="KW-1185">Reference proteome</keyword>
<comment type="subcellular location">
    <subcellularLocation>
        <location evidence="1 9">Mitochondrion inner membrane</location>
        <topology evidence="1 9">Multi-pass membrane protein</topology>
    </subcellularLocation>
</comment>
<evidence type="ECO:0000256" key="3">
    <source>
        <dbReference type="ARBA" id="ARBA00020722"/>
    </source>
</evidence>
<comment type="subunit">
    <text evidence="9">Component of the TIM22 complex.</text>
</comment>
<dbReference type="Proteomes" id="UP000245942">
    <property type="component" value="Unassembled WGS sequence"/>
</dbReference>
<dbReference type="RefSeq" id="XP_025345771.1">
    <property type="nucleotide sequence ID" value="XM_025491010.1"/>
</dbReference>
<keyword evidence="8 9" id="KW-0472">Membrane</keyword>
<evidence type="ECO:0000256" key="2">
    <source>
        <dbReference type="ARBA" id="ARBA00008444"/>
    </source>
</evidence>
<dbReference type="PANTHER" id="PTHR14110:SF0">
    <property type="entry name" value="MITOCHONDRIAL IMPORT INNER MEMBRANE TRANSLOCASE SUBUNIT TIM22"/>
    <property type="match status" value="1"/>
</dbReference>
<keyword evidence="5 9" id="KW-0999">Mitochondrion inner membrane</keyword>
<keyword evidence="9" id="KW-0813">Transport</keyword>
<evidence type="ECO:0000256" key="7">
    <source>
        <dbReference type="ARBA" id="ARBA00023128"/>
    </source>
</evidence>
<reference evidence="10 11" key="1">
    <citation type="journal article" date="2018" name="Mol. Biol. Evol.">
        <title>Broad Genomic Sampling Reveals a Smut Pathogenic Ancestry of the Fungal Clade Ustilaginomycotina.</title>
        <authorList>
            <person name="Kijpornyongpan T."/>
            <person name="Mondo S.J."/>
            <person name="Barry K."/>
            <person name="Sandor L."/>
            <person name="Lee J."/>
            <person name="Lipzen A."/>
            <person name="Pangilinan J."/>
            <person name="LaButti K."/>
            <person name="Hainaut M."/>
            <person name="Henrissat B."/>
            <person name="Grigoriev I.V."/>
            <person name="Spatafora J.W."/>
            <person name="Aime M.C."/>
        </authorList>
    </citation>
    <scope>NUCLEOTIDE SEQUENCE [LARGE SCALE GENOMIC DNA]</scope>
    <source>
        <strain evidence="10 11">MCA 4718</strain>
    </source>
</reference>
<accession>A0A316U2A4</accession>
<gene>
    <name evidence="10" type="ORF">BCV69DRAFT_273556</name>
</gene>
<dbReference type="EMBL" id="KZ819335">
    <property type="protein sequence ID" value="PWN18611.1"/>
    <property type="molecule type" value="Genomic_DNA"/>
</dbReference>
<keyword evidence="7 9" id="KW-0496">Mitochondrion</keyword>
<keyword evidence="9" id="KW-0811">Translocation</keyword>
<dbReference type="GeneID" id="37012744"/>
<protein>
    <recommendedName>
        <fullName evidence="3 9">Mitochondrial import inner membrane translocase subunit TIM22</fullName>
    </recommendedName>
</protein>
<dbReference type="GO" id="GO:0042721">
    <property type="term" value="C:TIM22 mitochondrial import inner membrane insertion complex"/>
    <property type="evidence" value="ECO:0007669"/>
    <property type="project" value="UniProtKB-UniRule"/>
</dbReference>
<evidence type="ECO:0000256" key="9">
    <source>
        <dbReference type="RuleBase" id="RU367038"/>
    </source>
</evidence>
<evidence type="ECO:0000256" key="5">
    <source>
        <dbReference type="ARBA" id="ARBA00022792"/>
    </source>
</evidence>
<name>A0A316U2A4_9BASI</name>
<evidence type="ECO:0000256" key="6">
    <source>
        <dbReference type="ARBA" id="ARBA00022989"/>
    </source>
</evidence>
<sequence length="198" mass="20625">MSGLSIPGLCPIYLPGKEPLPPGTTDEDRANLAQIQYYSKLTSGFMESCPAKCALSGVAGFGLGGLFSLVSASFAVDDPMRRSNLQAAAMAAQPGVPPPPELTTMQQTGQFFRETGKNMYRSAKGFGKVGALYAGIECCIEAYRAKNDIVNPVTAGFAAGGILARNSGPQAIIAGGAAFAAFSAAIDLYMHKEPAEDY</sequence>
<keyword evidence="6 9" id="KW-1133">Transmembrane helix</keyword>
<evidence type="ECO:0000256" key="4">
    <source>
        <dbReference type="ARBA" id="ARBA00022692"/>
    </source>
</evidence>
<dbReference type="GO" id="GO:0030943">
    <property type="term" value="F:mitochondrion targeting sequence binding"/>
    <property type="evidence" value="ECO:0007669"/>
    <property type="project" value="TreeGrafter"/>
</dbReference>
<comment type="similarity">
    <text evidence="2 9">Belongs to the Tim17/Tim22/Tim23 family.</text>
</comment>
<keyword evidence="9" id="KW-0653">Protein transport</keyword>
<evidence type="ECO:0000256" key="1">
    <source>
        <dbReference type="ARBA" id="ARBA00004448"/>
    </source>
</evidence>
<comment type="caution">
    <text evidence="9">Lacks conserved residue(s) required for the propagation of feature annotation.</text>
</comment>
<dbReference type="PANTHER" id="PTHR14110">
    <property type="entry name" value="MITOCHONDRIAL IMPORT INNER MEMBRANE TRANSLOCASE SUBUNIT TIM22"/>
    <property type="match status" value="1"/>
</dbReference>
<dbReference type="InterPro" id="IPR039175">
    <property type="entry name" value="TIM22"/>
</dbReference>
<keyword evidence="4 9" id="KW-0812">Transmembrane</keyword>